<dbReference type="AlphaFoldDB" id="A0A9P5TJX3"/>
<dbReference type="Proteomes" id="UP000724874">
    <property type="component" value="Unassembled WGS sequence"/>
</dbReference>
<proteinExistence type="predicted"/>
<accession>A0A9P5TJX3</accession>
<evidence type="ECO:0000313" key="2">
    <source>
        <dbReference type="Proteomes" id="UP000724874"/>
    </source>
</evidence>
<gene>
    <name evidence="1" type="ORF">CPB84DRAFT_1405506</name>
</gene>
<sequence>MRHDAPLAISILTLRASCTESHTLFSNGGANLSFIDLLCVVVDIVDSGASPYDDPKLKLKTLSALSLTCQCLREPCQKCLFRTLTLFPNEAEWSYLQVACPPVILWRTMKTFSQKTIKLLFRDPHRS</sequence>
<protein>
    <submittedName>
        <fullName evidence="1">Uncharacterized protein</fullName>
    </submittedName>
</protein>
<evidence type="ECO:0000313" key="1">
    <source>
        <dbReference type="EMBL" id="KAF8889977.1"/>
    </source>
</evidence>
<reference evidence="1" key="1">
    <citation type="submission" date="2020-11" db="EMBL/GenBank/DDBJ databases">
        <authorList>
            <consortium name="DOE Joint Genome Institute"/>
            <person name="Ahrendt S."/>
            <person name="Riley R."/>
            <person name="Andreopoulos W."/>
            <person name="LaButti K."/>
            <person name="Pangilinan J."/>
            <person name="Ruiz-duenas F.J."/>
            <person name="Barrasa J.M."/>
            <person name="Sanchez-Garcia M."/>
            <person name="Camarero S."/>
            <person name="Miyauchi S."/>
            <person name="Serrano A."/>
            <person name="Linde D."/>
            <person name="Babiker R."/>
            <person name="Drula E."/>
            <person name="Ayuso-Fernandez I."/>
            <person name="Pacheco R."/>
            <person name="Padilla G."/>
            <person name="Ferreira P."/>
            <person name="Barriuso J."/>
            <person name="Kellner H."/>
            <person name="Castanera R."/>
            <person name="Alfaro M."/>
            <person name="Ramirez L."/>
            <person name="Pisabarro A.G."/>
            <person name="Kuo A."/>
            <person name="Tritt A."/>
            <person name="Lipzen A."/>
            <person name="He G."/>
            <person name="Yan M."/>
            <person name="Ng V."/>
            <person name="Cullen D."/>
            <person name="Martin F."/>
            <person name="Rosso M.-N."/>
            <person name="Henrissat B."/>
            <person name="Hibbett D."/>
            <person name="Martinez A.T."/>
            <person name="Grigoriev I.V."/>
        </authorList>
    </citation>
    <scope>NUCLEOTIDE SEQUENCE</scope>
    <source>
        <strain evidence="1">AH 44721</strain>
    </source>
</reference>
<keyword evidence="2" id="KW-1185">Reference proteome</keyword>
<name>A0A9P5TJX3_GYMJU</name>
<dbReference type="EMBL" id="JADNYJ010000077">
    <property type="protein sequence ID" value="KAF8889977.1"/>
    <property type="molecule type" value="Genomic_DNA"/>
</dbReference>
<comment type="caution">
    <text evidence="1">The sequence shown here is derived from an EMBL/GenBank/DDBJ whole genome shotgun (WGS) entry which is preliminary data.</text>
</comment>
<organism evidence="1 2">
    <name type="scientific">Gymnopilus junonius</name>
    <name type="common">Spectacular rustgill mushroom</name>
    <name type="synonym">Gymnopilus spectabilis subsp. junonius</name>
    <dbReference type="NCBI Taxonomy" id="109634"/>
    <lineage>
        <taxon>Eukaryota</taxon>
        <taxon>Fungi</taxon>
        <taxon>Dikarya</taxon>
        <taxon>Basidiomycota</taxon>
        <taxon>Agaricomycotina</taxon>
        <taxon>Agaricomycetes</taxon>
        <taxon>Agaricomycetidae</taxon>
        <taxon>Agaricales</taxon>
        <taxon>Agaricineae</taxon>
        <taxon>Hymenogastraceae</taxon>
        <taxon>Gymnopilus</taxon>
    </lineage>
</organism>